<dbReference type="EMBL" id="FZMO01000543">
    <property type="protein sequence ID" value="SNQ51608.1"/>
    <property type="molecule type" value="Genomic_DNA"/>
</dbReference>
<proteinExistence type="predicted"/>
<accession>A0A2I2L121</accession>
<dbReference type="AlphaFoldDB" id="A0A2I2L121"/>
<dbReference type="Gene3D" id="3.40.50.2000">
    <property type="entry name" value="Glycogen Phosphorylase B"/>
    <property type="match status" value="1"/>
</dbReference>
<name>A0A2I2L121_9ACTN</name>
<dbReference type="GO" id="GO:0016757">
    <property type="term" value="F:glycosyltransferase activity"/>
    <property type="evidence" value="ECO:0007669"/>
    <property type="project" value="TreeGrafter"/>
</dbReference>
<sequence length="423" mass="44920">MGPVSDSTRWIVVVEEPFLPADAGGRVETFSFLTAAAAAGIRMQILVPAREELDISAYEEAVPGSAVIRLHRDDSPRSHLTLRPFMHASRPVGPLRRALEATPPRADAVISYSCRSSHLGEEIARIWKLPHLVRAHNVDSEFFRVLARSSSGPRAVAYEMEYHKLRLAEQELHHSPLVTCIADISLEDHEWRRARASVPTFHLPPFLPVGALRAGSPDSAAAASLTPAGAGSAAGQPTAALPGGVGDPAADQRLVFVGSLDTSTNIEALRWFLGGCWPTIRVRHPRATFQVVGRRPEDGLAAWLAGFDGVELHTDVPSVAGYLAAASLSVNPMRSGSGVNIKAIEAMASGTPVVSTPTGSRGLGWTAGTHLLVADEPGAFAAAACELLADPARAAEIGAAGRAYVLHELDHAALIREIQKHLS</sequence>
<dbReference type="CDD" id="cd03801">
    <property type="entry name" value="GT4_PimA-like"/>
    <property type="match status" value="1"/>
</dbReference>
<keyword evidence="3" id="KW-1185">Reference proteome</keyword>
<evidence type="ECO:0000313" key="2">
    <source>
        <dbReference type="EMBL" id="SNQ51608.1"/>
    </source>
</evidence>
<feature type="compositionally biased region" description="Low complexity" evidence="1">
    <location>
        <begin position="223"/>
        <end position="235"/>
    </location>
</feature>
<evidence type="ECO:0000256" key="1">
    <source>
        <dbReference type="SAM" id="MobiDB-lite"/>
    </source>
</evidence>
<dbReference type="SUPFAM" id="SSF53756">
    <property type="entry name" value="UDP-Glycosyltransferase/glycogen phosphorylase"/>
    <property type="match status" value="1"/>
</dbReference>
<feature type="region of interest" description="Disordered" evidence="1">
    <location>
        <begin position="223"/>
        <end position="244"/>
    </location>
</feature>
<keyword evidence="2" id="KW-0808">Transferase</keyword>
<dbReference type="PANTHER" id="PTHR12526:SF600">
    <property type="entry name" value="GLYCOSYL TRANSFERASE GROUP 1"/>
    <property type="match status" value="1"/>
</dbReference>
<dbReference type="Pfam" id="PF13692">
    <property type="entry name" value="Glyco_trans_1_4"/>
    <property type="match status" value="1"/>
</dbReference>
<organism evidence="2 3">
    <name type="scientific">Frankia canadensis</name>
    <dbReference type="NCBI Taxonomy" id="1836972"/>
    <lineage>
        <taxon>Bacteria</taxon>
        <taxon>Bacillati</taxon>
        <taxon>Actinomycetota</taxon>
        <taxon>Actinomycetes</taxon>
        <taxon>Frankiales</taxon>
        <taxon>Frankiaceae</taxon>
        <taxon>Frankia</taxon>
    </lineage>
</organism>
<reference evidence="2 3" key="1">
    <citation type="submission" date="2017-06" db="EMBL/GenBank/DDBJ databases">
        <authorList>
            <person name="Kim H.J."/>
            <person name="Triplett B.A."/>
        </authorList>
    </citation>
    <scope>NUCLEOTIDE SEQUENCE [LARGE SCALE GENOMIC DNA]</scope>
    <source>
        <strain evidence="2">FRACA_ARgP5</strain>
    </source>
</reference>
<gene>
    <name evidence="2" type="ORF">FRACA_760017</name>
</gene>
<protein>
    <submittedName>
        <fullName evidence="2">Glycosyltransferase</fullName>
    </submittedName>
</protein>
<dbReference type="Proteomes" id="UP000234331">
    <property type="component" value="Unassembled WGS sequence"/>
</dbReference>
<dbReference type="PANTHER" id="PTHR12526">
    <property type="entry name" value="GLYCOSYLTRANSFERASE"/>
    <property type="match status" value="1"/>
</dbReference>
<evidence type="ECO:0000313" key="3">
    <source>
        <dbReference type="Proteomes" id="UP000234331"/>
    </source>
</evidence>